<dbReference type="GO" id="GO:0005737">
    <property type="term" value="C:cytoplasm"/>
    <property type="evidence" value="ECO:0007669"/>
    <property type="project" value="InterPro"/>
</dbReference>
<accession>A0A285EM89</accession>
<comment type="catalytic activity">
    <reaction evidence="3">
        <text>[protein]-L-glutamate 5-O-methyl ester + H2O = L-glutamyl-[protein] + methanol + H(+)</text>
        <dbReference type="Rhea" id="RHEA:23236"/>
        <dbReference type="Rhea" id="RHEA-COMP:10208"/>
        <dbReference type="Rhea" id="RHEA-COMP:10311"/>
        <dbReference type="ChEBI" id="CHEBI:15377"/>
        <dbReference type="ChEBI" id="CHEBI:15378"/>
        <dbReference type="ChEBI" id="CHEBI:17790"/>
        <dbReference type="ChEBI" id="CHEBI:29973"/>
        <dbReference type="ChEBI" id="CHEBI:82795"/>
        <dbReference type="EC" id="3.1.1.61"/>
    </reaction>
</comment>
<feature type="domain" description="CheB-type methylesterase" evidence="6">
    <location>
        <begin position="84"/>
        <end position="273"/>
    </location>
</feature>
<dbReference type="PROSITE" id="PS50122">
    <property type="entry name" value="CHEB"/>
    <property type="match status" value="1"/>
</dbReference>
<dbReference type="PANTHER" id="PTHR42872">
    <property type="entry name" value="PROTEIN-GLUTAMATE METHYLESTERASE/PROTEIN-GLUTAMINE GLUTAMINASE"/>
    <property type="match status" value="1"/>
</dbReference>
<evidence type="ECO:0000313" key="7">
    <source>
        <dbReference type="EMBL" id="SNX99101.1"/>
    </source>
</evidence>
<dbReference type="SUPFAM" id="SSF52738">
    <property type="entry name" value="Methylesterase CheB, C-terminal domain"/>
    <property type="match status" value="1"/>
</dbReference>
<dbReference type="InterPro" id="IPR035909">
    <property type="entry name" value="CheB_C"/>
</dbReference>
<keyword evidence="8" id="KW-1185">Reference proteome</keyword>
<evidence type="ECO:0000256" key="3">
    <source>
        <dbReference type="ARBA" id="ARBA00048267"/>
    </source>
</evidence>
<feature type="region of interest" description="Disordered" evidence="5">
    <location>
        <begin position="23"/>
        <end position="52"/>
    </location>
</feature>
<evidence type="ECO:0000313" key="8">
    <source>
        <dbReference type="Proteomes" id="UP000219514"/>
    </source>
</evidence>
<evidence type="ECO:0000256" key="4">
    <source>
        <dbReference type="PROSITE-ProRule" id="PRU00050"/>
    </source>
</evidence>
<dbReference type="Proteomes" id="UP000219514">
    <property type="component" value="Unassembled WGS sequence"/>
</dbReference>
<evidence type="ECO:0000256" key="1">
    <source>
        <dbReference type="ARBA" id="ARBA00022801"/>
    </source>
</evidence>
<proteinExistence type="predicted"/>
<reference evidence="7 8" key="1">
    <citation type="submission" date="2017-09" db="EMBL/GenBank/DDBJ databases">
        <authorList>
            <person name="Ehlers B."/>
            <person name="Leendertz F.H."/>
        </authorList>
    </citation>
    <scope>NUCLEOTIDE SEQUENCE [LARGE SCALE GENOMIC DNA]</scope>
    <source>
        <strain evidence="7 8">DSM 46844</strain>
    </source>
</reference>
<dbReference type="GO" id="GO:0008984">
    <property type="term" value="F:protein-glutamate methylesterase activity"/>
    <property type="evidence" value="ECO:0007669"/>
    <property type="project" value="UniProtKB-EC"/>
</dbReference>
<dbReference type="GO" id="GO:0000156">
    <property type="term" value="F:phosphorelay response regulator activity"/>
    <property type="evidence" value="ECO:0007669"/>
    <property type="project" value="InterPro"/>
</dbReference>
<evidence type="ECO:0000256" key="5">
    <source>
        <dbReference type="SAM" id="MobiDB-lite"/>
    </source>
</evidence>
<sequence>MAGEGERGQGVEEVVGAGAVELAGNAHGRARGRGSDPHRCRNSARTQRSAGERVRRVAGLPFRGHDLLRRRTEAASVTGWAGSVATRRDLVVVGASAGGVEALQALLRGLPTDLPAAVLVVLHIPASARSALPEILARVSSLPVRPARDGQPLEPGTVAVAVPDRHLMVVDGRLMLSRGPRENGHRPAVDVLFRSAARAAGPRVVGVVLSGALDDGTAGIVGIRARGGVGVVQRPDEAMYRSMPQHALEVGGAEHAVPVAEMGALLERLLAEEVDTAAAPPPSDLMDTETAMAELNGTAYDQDDRPGEPSGFGCPSCHGALFTITEGGLERYRCRVGHAWSPQALAEEQSQALEGALWMALRSLEEKAALSSQMSNRAADRGHPHSAATFRRRHDEAMDAAAVLRKLLQRGELSAEGLPDESGQA</sequence>
<dbReference type="GO" id="GO:0006935">
    <property type="term" value="P:chemotaxis"/>
    <property type="evidence" value="ECO:0007669"/>
    <property type="project" value="UniProtKB-UniRule"/>
</dbReference>
<organism evidence="7 8">
    <name type="scientific">Geodermatophilus sabuli</name>
    <dbReference type="NCBI Taxonomy" id="1564158"/>
    <lineage>
        <taxon>Bacteria</taxon>
        <taxon>Bacillati</taxon>
        <taxon>Actinomycetota</taxon>
        <taxon>Actinomycetes</taxon>
        <taxon>Geodermatophilales</taxon>
        <taxon>Geodermatophilaceae</taxon>
        <taxon>Geodermatophilus</taxon>
    </lineage>
</organism>
<dbReference type="EC" id="3.1.1.61" evidence="2"/>
<feature type="active site" evidence="4">
    <location>
        <position position="123"/>
    </location>
</feature>
<dbReference type="CDD" id="cd16433">
    <property type="entry name" value="CheB"/>
    <property type="match status" value="1"/>
</dbReference>
<feature type="active site" evidence="4">
    <location>
        <position position="215"/>
    </location>
</feature>
<protein>
    <recommendedName>
        <fullName evidence="2">protein-glutamate methylesterase</fullName>
        <ecNumber evidence="2">3.1.1.61</ecNumber>
    </recommendedName>
</protein>
<name>A0A285EM89_9ACTN</name>
<dbReference type="PANTHER" id="PTHR42872:SF6">
    <property type="entry name" value="PROTEIN-GLUTAMATE METHYLESTERASE_PROTEIN-GLUTAMINE GLUTAMINASE"/>
    <property type="match status" value="1"/>
</dbReference>
<feature type="active site" evidence="4">
    <location>
        <position position="96"/>
    </location>
</feature>
<dbReference type="EMBL" id="OBDO01000014">
    <property type="protein sequence ID" value="SNX99101.1"/>
    <property type="molecule type" value="Genomic_DNA"/>
</dbReference>
<dbReference type="Pfam" id="PF01339">
    <property type="entry name" value="CheB_methylest"/>
    <property type="match status" value="1"/>
</dbReference>
<gene>
    <name evidence="7" type="ORF">SAMN06893097_11461</name>
</gene>
<dbReference type="AlphaFoldDB" id="A0A285EM89"/>
<dbReference type="InterPro" id="IPR000673">
    <property type="entry name" value="Sig_transdc_resp-reg_Me-estase"/>
</dbReference>
<keyword evidence="4" id="KW-0145">Chemotaxis</keyword>
<evidence type="ECO:0000259" key="6">
    <source>
        <dbReference type="PROSITE" id="PS50122"/>
    </source>
</evidence>
<keyword evidence="1 4" id="KW-0378">Hydrolase</keyword>
<evidence type="ECO:0000256" key="2">
    <source>
        <dbReference type="ARBA" id="ARBA00039140"/>
    </source>
</evidence>
<dbReference type="Gene3D" id="3.40.50.180">
    <property type="entry name" value="Methylesterase CheB, C-terminal domain"/>
    <property type="match status" value="1"/>
</dbReference>